<keyword evidence="1" id="KW-0804">Transcription</keyword>
<dbReference type="PANTHER" id="PTHR31500">
    <property type="entry name" value="AT-HOOK MOTIF NUCLEAR-LOCALIZED PROTEIN 9"/>
    <property type="match status" value="1"/>
</dbReference>
<feature type="compositionally biased region" description="Polar residues" evidence="2">
    <location>
        <begin position="328"/>
        <end position="338"/>
    </location>
</feature>
<comment type="function">
    <text evidence="1">Transcription factor that specifically binds AT-rich DNA sequences related to the nuclear matrix attachment regions (MARs).</text>
</comment>
<feature type="region of interest" description="Disordered" evidence="2">
    <location>
        <begin position="306"/>
        <end position="338"/>
    </location>
</feature>
<dbReference type="Pfam" id="PF03479">
    <property type="entry name" value="PCC"/>
    <property type="match status" value="1"/>
</dbReference>
<keyword evidence="1" id="KW-0805">Transcription regulation</keyword>
<dbReference type="GO" id="GO:0005634">
    <property type="term" value="C:nucleus"/>
    <property type="evidence" value="ECO:0007669"/>
    <property type="project" value="UniProtKB-SubCell"/>
</dbReference>
<name>A0A0K9NSQ5_ZOSMR</name>
<gene>
    <name evidence="4" type="ORF">ZOSMA_64G00240</name>
</gene>
<comment type="caution">
    <text evidence="4">The sequence shown here is derived from an EMBL/GenBank/DDBJ whole genome shotgun (WGS) entry which is preliminary data.</text>
</comment>
<reference evidence="5" key="1">
    <citation type="journal article" date="2016" name="Nature">
        <title>The genome of the seagrass Zostera marina reveals angiosperm adaptation to the sea.</title>
        <authorList>
            <person name="Olsen J.L."/>
            <person name="Rouze P."/>
            <person name="Verhelst B."/>
            <person name="Lin Y.-C."/>
            <person name="Bayer T."/>
            <person name="Collen J."/>
            <person name="Dattolo E."/>
            <person name="De Paoli E."/>
            <person name="Dittami S."/>
            <person name="Maumus F."/>
            <person name="Michel G."/>
            <person name="Kersting A."/>
            <person name="Lauritano C."/>
            <person name="Lohaus R."/>
            <person name="Toepel M."/>
            <person name="Tonon T."/>
            <person name="Vanneste K."/>
            <person name="Amirebrahimi M."/>
            <person name="Brakel J."/>
            <person name="Bostroem C."/>
            <person name="Chovatia M."/>
            <person name="Grimwood J."/>
            <person name="Jenkins J.W."/>
            <person name="Jueterbock A."/>
            <person name="Mraz A."/>
            <person name="Stam W.T."/>
            <person name="Tice H."/>
            <person name="Bornberg-Bauer E."/>
            <person name="Green P.J."/>
            <person name="Pearson G.A."/>
            <person name="Procaccini G."/>
            <person name="Duarte C.M."/>
            <person name="Schmutz J."/>
            <person name="Reusch T.B.H."/>
            <person name="Van de Peer Y."/>
        </authorList>
    </citation>
    <scope>NUCLEOTIDE SEQUENCE [LARGE SCALE GENOMIC DNA]</scope>
    <source>
        <strain evidence="5">cv. Finnish</strain>
    </source>
</reference>
<comment type="subcellular location">
    <subcellularLocation>
        <location evidence="1">Nucleus</location>
    </subcellularLocation>
</comment>
<evidence type="ECO:0000256" key="1">
    <source>
        <dbReference type="RuleBase" id="RU367031"/>
    </source>
</evidence>
<dbReference type="PANTHER" id="PTHR31500:SF57">
    <property type="entry name" value="AT-HOOK MOTIF NUCLEAR-LOCALIZED PROTEIN 10"/>
    <property type="match status" value="1"/>
</dbReference>
<proteinExistence type="predicted"/>
<feature type="domain" description="PPC" evidence="3">
    <location>
        <begin position="153"/>
        <end position="291"/>
    </location>
</feature>
<dbReference type="Proteomes" id="UP000036987">
    <property type="component" value="Unassembled WGS sequence"/>
</dbReference>
<protein>
    <recommendedName>
        <fullName evidence="1">AT-hook motif nuclear-localized protein</fullName>
    </recommendedName>
</protein>
<feature type="compositionally biased region" description="Polar residues" evidence="2">
    <location>
        <begin position="8"/>
        <end position="41"/>
    </location>
</feature>
<evidence type="ECO:0000256" key="2">
    <source>
        <dbReference type="SAM" id="MobiDB-lite"/>
    </source>
</evidence>
<feature type="region of interest" description="Disordered" evidence="2">
    <location>
        <begin position="1"/>
        <end position="43"/>
    </location>
</feature>
<feature type="compositionally biased region" description="Polar residues" evidence="2">
    <location>
        <begin position="306"/>
        <end position="315"/>
    </location>
</feature>
<evidence type="ECO:0000259" key="3">
    <source>
        <dbReference type="PROSITE" id="PS51742"/>
    </source>
</evidence>
<comment type="domain">
    <text evidence="1">The PPC domain mediates interactions between AHL proteins.</text>
</comment>
<keyword evidence="1" id="KW-0539">Nucleus</keyword>
<dbReference type="OMA" id="CINGSQN"/>
<evidence type="ECO:0000313" key="4">
    <source>
        <dbReference type="EMBL" id="KMZ59809.1"/>
    </source>
</evidence>
<dbReference type="STRING" id="29655.A0A0K9NSQ5"/>
<dbReference type="OrthoDB" id="1750003at2759"/>
<dbReference type="CDD" id="cd11378">
    <property type="entry name" value="DUF296"/>
    <property type="match status" value="1"/>
</dbReference>
<keyword evidence="1 4" id="KW-0238">DNA-binding</keyword>
<dbReference type="SUPFAM" id="SSF117856">
    <property type="entry name" value="AF0104/ALDC/Ptd012-like"/>
    <property type="match status" value="1"/>
</dbReference>
<keyword evidence="5" id="KW-1185">Reference proteome</keyword>
<feature type="compositionally biased region" description="Low complexity" evidence="2">
    <location>
        <begin position="316"/>
        <end position="327"/>
    </location>
</feature>
<dbReference type="GO" id="GO:0003680">
    <property type="term" value="F:minor groove of adenine-thymine-rich DNA binding"/>
    <property type="evidence" value="ECO:0007669"/>
    <property type="project" value="UniProtKB-UniRule"/>
</dbReference>
<dbReference type="InterPro" id="IPR039605">
    <property type="entry name" value="AHL"/>
</dbReference>
<accession>A0A0K9NSQ5</accession>
<dbReference type="Gene3D" id="3.30.1330.80">
    <property type="entry name" value="Hypothetical protein, similar to alpha- acetolactate decarboxylase, domain 2"/>
    <property type="match status" value="1"/>
</dbReference>
<organism evidence="4 5">
    <name type="scientific">Zostera marina</name>
    <name type="common">Eelgrass</name>
    <dbReference type="NCBI Taxonomy" id="29655"/>
    <lineage>
        <taxon>Eukaryota</taxon>
        <taxon>Viridiplantae</taxon>
        <taxon>Streptophyta</taxon>
        <taxon>Embryophyta</taxon>
        <taxon>Tracheophyta</taxon>
        <taxon>Spermatophyta</taxon>
        <taxon>Magnoliopsida</taxon>
        <taxon>Liliopsida</taxon>
        <taxon>Zosteraceae</taxon>
        <taxon>Zostera</taxon>
    </lineage>
</organism>
<dbReference type="EMBL" id="LFYR01001714">
    <property type="protein sequence ID" value="KMZ59809.1"/>
    <property type="molecule type" value="Genomic_DNA"/>
</dbReference>
<dbReference type="AlphaFoldDB" id="A0A0K9NSQ5"/>
<dbReference type="PROSITE" id="PS51742">
    <property type="entry name" value="PPC"/>
    <property type="match status" value="1"/>
</dbReference>
<sequence>MELGSETGIIQTMETFSTVGPQKSNNSNPNTPEIQPHSPNLNGVRFTYPSDGASSIQSKRVVEGMPNLNMGESVKKKRGRPRKYGPDGIMTLALGNSSTPLTTSHIPPSSGSAIGGFNSLAPDSGSAFVMKKARGRPIGSGKKQKMASLGSPGTGFIPHVISVQTGEDVSSKIMSFLQLGSRTVCIMSANGAISNVTLRQAATSGGTVTYEGRFEILSLSGSFFHSEIGGQRSRVGGLSVSLAGPDGRVMGGGVAGILTAASPVQVMVGSFMTNNVKKDPRTTALPLTPISSVAINTKLPVIPNMGTANNLNGTHSVSESSEGNDSSPNQNTVAGVCINGSQNGMPIMSWK</sequence>
<dbReference type="InterPro" id="IPR005175">
    <property type="entry name" value="PPC_dom"/>
</dbReference>
<evidence type="ECO:0000313" key="5">
    <source>
        <dbReference type="Proteomes" id="UP000036987"/>
    </source>
</evidence>